<evidence type="ECO:0000256" key="1">
    <source>
        <dbReference type="ARBA" id="ARBA00004477"/>
    </source>
</evidence>
<evidence type="ECO:0000256" key="5">
    <source>
        <dbReference type="ARBA" id="ARBA00022692"/>
    </source>
</evidence>
<evidence type="ECO:0000256" key="8">
    <source>
        <dbReference type="ARBA" id="ARBA00023136"/>
    </source>
</evidence>
<dbReference type="EMBL" id="JBBXJM010000002">
    <property type="protein sequence ID" value="KAL1411135.1"/>
    <property type="molecule type" value="Genomic_DNA"/>
</dbReference>
<keyword evidence="5 11" id="KW-0812">Transmembrane</keyword>
<comment type="subcellular location">
    <subcellularLocation>
        <location evidence="1">Endoplasmic reticulum membrane</location>
        <topology evidence="1">Multi-pass membrane protein</topology>
    </subcellularLocation>
</comment>
<proteinExistence type="inferred from homology"/>
<evidence type="ECO:0000256" key="6">
    <source>
        <dbReference type="ARBA" id="ARBA00022824"/>
    </source>
</evidence>
<keyword evidence="6" id="KW-0256">Endoplasmic reticulum</keyword>
<comment type="similarity">
    <text evidence="3">Belongs to the PIGS family.</text>
</comment>
<keyword evidence="9" id="KW-0325">Glycoprotein</keyword>
<evidence type="ECO:0000256" key="4">
    <source>
        <dbReference type="ARBA" id="ARBA00022502"/>
    </source>
</evidence>
<protein>
    <submittedName>
        <fullName evidence="12">GPI transamidase component</fullName>
    </submittedName>
</protein>
<sequence length="584" mass="62450">MSKSDPPGAASPAAPESDADAVLRALNPAPSRRLLVALCFPLFAALLIPYWWWATAIERLPLPGERIAVLENTPTPQIVTRIALSADAGAFPRPGGDRADFPLRTKLQALAREVTAGVDGILGQQRPAVRGERRWELVTDGADAALRVHIALDAAANASFPLEPYVSTGVEGGRPAGTLVIPVNPAQVADVNLKRHYKIALINGIHNLLPAHLPGVPVRALAYRPNITLSFVLLNEDAADGSYVSGWDVEAALRDHFAPHLAPLAPVFNFSVESQVLYHAPLTFDPAPEADAWRINDEQLKVFVSERWSLDSGSTNNPVLRFLVFVPSAAHRPLRLGAENADAFLIPQFGSVVLLNPPASGPKAYRLGLDALDAPFAQFVDHFYALLSIPARPAQVHPAPSDAARTARGLASPLSPWQLDTVLRTRLAENAAEAKKTLAGIVRLIDKIDEMQVGAGVRDKILGAVRKLEGLPATARASSPRAAFVLSRDAVALANEAFFDPSMMGQLYFPDQHKFAVYTPLFAPVGVSIIAGLLRELRAWIKRRKARRAAQAAAGSDKSAATSATSTATPAASDAARLRTTAAQ</sequence>
<dbReference type="InterPro" id="IPR019540">
    <property type="entry name" value="PtdIno-glycan_biosynth_class_S"/>
</dbReference>
<feature type="transmembrane region" description="Helical" evidence="11">
    <location>
        <begin position="515"/>
        <end position="534"/>
    </location>
</feature>
<dbReference type="GeneID" id="95983128"/>
<reference evidence="12 13" key="1">
    <citation type="submission" date="2023-08" db="EMBL/GenBank/DDBJ databases">
        <title>Annotated Genome Sequence of Vanrija albida AlHP1.</title>
        <authorList>
            <person name="Herzog R."/>
        </authorList>
    </citation>
    <scope>NUCLEOTIDE SEQUENCE [LARGE SCALE GENOMIC DNA]</scope>
    <source>
        <strain evidence="12 13">AlHP1</strain>
    </source>
</reference>
<evidence type="ECO:0000256" key="10">
    <source>
        <dbReference type="SAM" id="MobiDB-lite"/>
    </source>
</evidence>
<evidence type="ECO:0000256" key="2">
    <source>
        <dbReference type="ARBA" id="ARBA00004687"/>
    </source>
</evidence>
<dbReference type="RefSeq" id="XP_069211079.1">
    <property type="nucleotide sequence ID" value="XM_069350693.1"/>
</dbReference>
<evidence type="ECO:0000313" key="13">
    <source>
        <dbReference type="Proteomes" id="UP001565368"/>
    </source>
</evidence>
<keyword evidence="7 11" id="KW-1133">Transmembrane helix</keyword>
<comment type="pathway">
    <text evidence="2">Glycolipid biosynthesis; glycosylphosphatidylinositol-anchor biosynthesis.</text>
</comment>
<evidence type="ECO:0000256" key="9">
    <source>
        <dbReference type="ARBA" id="ARBA00023180"/>
    </source>
</evidence>
<feature type="region of interest" description="Disordered" evidence="10">
    <location>
        <begin position="552"/>
        <end position="584"/>
    </location>
</feature>
<evidence type="ECO:0000256" key="3">
    <source>
        <dbReference type="ARBA" id="ARBA00005316"/>
    </source>
</evidence>
<organism evidence="12 13">
    <name type="scientific">Vanrija albida</name>
    <dbReference type="NCBI Taxonomy" id="181172"/>
    <lineage>
        <taxon>Eukaryota</taxon>
        <taxon>Fungi</taxon>
        <taxon>Dikarya</taxon>
        <taxon>Basidiomycota</taxon>
        <taxon>Agaricomycotina</taxon>
        <taxon>Tremellomycetes</taxon>
        <taxon>Trichosporonales</taxon>
        <taxon>Trichosporonaceae</taxon>
        <taxon>Vanrija</taxon>
    </lineage>
</organism>
<dbReference type="PANTHER" id="PTHR21072:SF13">
    <property type="entry name" value="GPI TRANSAMIDASE COMPONENT PIG-S"/>
    <property type="match status" value="1"/>
</dbReference>
<evidence type="ECO:0000256" key="11">
    <source>
        <dbReference type="SAM" id="Phobius"/>
    </source>
</evidence>
<keyword evidence="8 11" id="KW-0472">Membrane</keyword>
<keyword evidence="4" id="KW-0337">GPI-anchor biosynthesis</keyword>
<name>A0ABR3Q8S4_9TREE</name>
<dbReference type="Pfam" id="PF10510">
    <property type="entry name" value="PIG-S"/>
    <property type="match status" value="1"/>
</dbReference>
<feature type="compositionally biased region" description="Low complexity" evidence="10">
    <location>
        <begin position="552"/>
        <end position="575"/>
    </location>
</feature>
<evidence type="ECO:0000313" key="12">
    <source>
        <dbReference type="EMBL" id="KAL1411135.1"/>
    </source>
</evidence>
<accession>A0ABR3Q8S4</accession>
<feature type="transmembrane region" description="Helical" evidence="11">
    <location>
        <begin position="34"/>
        <end position="53"/>
    </location>
</feature>
<evidence type="ECO:0000256" key="7">
    <source>
        <dbReference type="ARBA" id="ARBA00022989"/>
    </source>
</evidence>
<dbReference type="Proteomes" id="UP001565368">
    <property type="component" value="Unassembled WGS sequence"/>
</dbReference>
<comment type="caution">
    <text evidence="12">The sequence shown here is derived from an EMBL/GenBank/DDBJ whole genome shotgun (WGS) entry which is preliminary data.</text>
</comment>
<dbReference type="PANTHER" id="PTHR21072">
    <property type="entry name" value="GPI TRANSAMIDASE COMPONENT PIG-S"/>
    <property type="match status" value="1"/>
</dbReference>
<keyword evidence="13" id="KW-1185">Reference proteome</keyword>
<gene>
    <name evidence="12" type="primary">GPI17</name>
    <name evidence="12" type="ORF">Q8F55_002085</name>
</gene>